<dbReference type="Proteomes" id="UP000472272">
    <property type="component" value="Chromosome 2"/>
</dbReference>
<proteinExistence type="predicted"/>
<dbReference type="InterPro" id="IPR011992">
    <property type="entry name" value="EF-hand-dom_pair"/>
</dbReference>
<dbReference type="InterPro" id="IPR050403">
    <property type="entry name" value="Myosin_RLC"/>
</dbReference>
<reference evidence="2" key="3">
    <citation type="submission" date="2025-09" db="UniProtKB">
        <authorList>
            <consortium name="Ensembl"/>
        </authorList>
    </citation>
    <scope>IDENTIFICATION</scope>
</reference>
<dbReference type="AlphaFoldDB" id="A0A670HVL5"/>
<name>A0A670HVL5_PODMU</name>
<keyword evidence="3" id="KW-1185">Reference proteome</keyword>
<keyword evidence="1" id="KW-0677">Repeat</keyword>
<organism evidence="2 3">
    <name type="scientific">Podarcis muralis</name>
    <name type="common">Wall lizard</name>
    <name type="synonym">Lacerta muralis</name>
    <dbReference type="NCBI Taxonomy" id="64176"/>
    <lineage>
        <taxon>Eukaryota</taxon>
        <taxon>Metazoa</taxon>
        <taxon>Chordata</taxon>
        <taxon>Craniata</taxon>
        <taxon>Vertebrata</taxon>
        <taxon>Euteleostomi</taxon>
        <taxon>Lepidosauria</taxon>
        <taxon>Squamata</taxon>
        <taxon>Bifurcata</taxon>
        <taxon>Unidentata</taxon>
        <taxon>Episquamata</taxon>
        <taxon>Laterata</taxon>
        <taxon>Lacertibaenia</taxon>
        <taxon>Lacertidae</taxon>
        <taxon>Podarcis</taxon>
    </lineage>
</organism>
<dbReference type="Gene3D" id="1.10.238.10">
    <property type="entry name" value="EF-hand"/>
    <property type="match status" value="1"/>
</dbReference>
<sequence>MATKQRPQHATSNVFAMFDQPQIQEFKEAFNLIDQNRDGFTEKEDRMVCSFHLGRIHNRFHSRRQPERIADDNRRQVYRLRSR</sequence>
<evidence type="ECO:0000256" key="1">
    <source>
        <dbReference type="ARBA" id="ARBA00022737"/>
    </source>
</evidence>
<evidence type="ECO:0008006" key="4">
    <source>
        <dbReference type="Google" id="ProtNLM"/>
    </source>
</evidence>
<dbReference type="GeneTree" id="ENSGT00940000153607"/>
<accession>A0A670HVL5</accession>
<evidence type="ECO:0000313" key="2">
    <source>
        <dbReference type="Ensembl" id="ENSPMRP00000003295.1"/>
    </source>
</evidence>
<reference evidence="2" key="2">
    <citation type="submission" date="2025-08" db="UniProtKB">
        <authorList>
            <consortium name="Ensembl"/>
        </authorList>
    </citation>
    <scope>IDENTIFICATION</scope>
</reference>
<dbReference type="SUPFAM" id="SSF47473">
    <property type="entry name" value="EF-hand"/>
    <property type="match status" value="1"/>
</dbReference>
<reference evidence="2 3" key="1">
    <citation type="journal article" date="2019" name="Proc. Natl. Acad. Sci. U.S.A.">
        <title>Regulatory changes in pterin and carotenoid genes underlie balanced color polymorphisms in the wall lizard.</title>
        <authorList>
            <person name="Andrade P."/>
            <person name="Pinho C."/>
            <person name="Perez I de Lanuza G."/>
            <person name="Afonso S."/>
            <person name="Brejcha J."/>
            <person name="Rubin C.J."/>
            <person name="Wallerman O."/>
            <person name="Pereira P."/>
            <person name="Sabatino S.J."/>
            <person name="Bellati A."/>
            <person name="Pellitteri-Rosa D."/>
            <person name="Bosakova Z."/>
            <person name="Bunikis I."/>
            <person name="Carretero M.A."/>
            <person name="Feiner N."/>
            <person name="Marsik P."/>
            <person name="Pauperio F."/>
            <person name="Salvi D."/>
            <person name="Soler L."/>
            <person name="While G.M."/>
            <person name="Uller T."/>
            <person name="Font E."/>
            <person name="Andersson L."/>
            <person name="Carneiro M."/>
        </authorList>
    </citation>
    <scope>NUCLEOTIDE SEQUENCE</scope>
</reference>
<dbReference type="PANTHER" id="PTHR23049">
    <property type="entry name" value="MYOSIN REGULATORY LIGHT CHAIN 2"/>
    <property type="match status" value="1"/>
</dbReference>
<dbReference type="Ensembl" id="ENSPMRT00000003532.1">
    <property type="protein sequence ID" value="ENSPMRP00000003295.1"/>
    <property type="gene ID" value="ENSPMRG00000002327.1"/>
</dbReference>
<evidence type="ECO:0000313" key="3">
    <source>
        <dbReference type="Proteomes" id="UP000472272"/>
    </source>
</evidence>
<protein>
    <recommendedName>
        <fullName evidence="4">EF-hand domain-containing protein</fullName>
    </recommendedName>
</protein>